<dbReference type="SUPFAM" id="SSF54427">
    <property type="entry name" value="NTF2-like"/>
    <property type="match status" value="1"/>
</dbReference>
<dbReference type="EMBL" id="CASHTH010001192">
    <property type="protein sequence ID" value="CAI8012534.1"/>
    <property type="molecule type" value="Genomic_DNA"/>
</dbReference>
<gene>
    <name evidence="2" type="ORF">GBAR_LOCUS8039</name>
</gene>
<evidence type="ECO:0000256" key="1">
    <source>
        <dbReference type="ARBA" id="ARBA00023002"/>
    </source>
</evidence>
<dbReference type="GO" id="GO:0019380">
    <property type="term" value="P:3-phenylpropionate catabolic process"/>
    <property type="evidence" value="ECO:0007669"/>
    <property type="project" value="TreeGrafter"/>
</dbReference>
<dbReference type="Pfam" id="PF00866">
    <property type="entry name" value="Ring_hydroxyl_B"/>
    <property type="match status" value="1"/>
</dbReference>
<evidence type="ECO:0000313" key="3">
    <source>
        <dbReference type="Proteomes" id="UP001174909"/>
    </source>
</evidence>
<dbReference type="Proteomes" id="UP001174909">
    <property type="component" value="Unassembled WGS sequence"/>
</dbReference>
<dbReference type="GO" id="GO:0016491">
    <property type="term" value="F:oxidoreductase activity"/>
    <property type="evidence" value="ECO:0007669"/>
    <property type="project" value="UniProtKB-KW"/>
</dbReference>
<dbReference type="InterPro" id="IPR000391">
    <property type="entry name" value="Rng_hydr_dOase-bsu"/>
</dbReference>
<reference evidence="2" key="1">
    <citation type="submission" date="2023-03" db="EMBL/GenBank/DDBJ databases">
        <authorList>
            <person name="Steffen K."/>
            <person name="Cardenas P."/>
        </authorList>
    </citation>
    <scope>NUCLEOTIDE SEQUENCE</scope>
</reference>
<dbReference type="PANTHER" id="PTHR41534">
    <property type="entry name" value="BLR3401 PROTEIN"/>
    <property type="match status" value="1"/>
</dbReference>
<evidence type="ECO:0000313" key="2">
    <source>
        <dbReference type="EMBL" id="CAI8012534.1"/>
    </source>
</evidence>
<protein>
    <submittedName>
        <fullName evidence="2">p-cumate 2,3-dioxygenase system, small oxygenase component</fullName>
    </submittedName>
</protein>
<comment type="caution">
    <text evidence="2">The sequence shown here is derived from an EMBL/GenBank/DDBJ whole genome shotgun (WGS) entry which is preliminary data.</text>
</comment>
<organism evidence="2 3">
    <name type="scientific">Geodia barretti</name>
    <name type="common">Barrett's horny sponge</name>
    <dbReference type="NCBI Taxonomy" id="519541"/>
    <lineage>
        <taxon>Eukaryota</taxon>
        <taxon>Metazoa</taxon>
        <taxon>Porifera</taxon>
        <taxon>Demospongiae</taxon>
        <taxon>Heteroscleromorpha</taxon>
        <taxon>Tetractinellida</taxon>
        <taxon>Astrophorina</taxon>
        <taxon>Geodiidae</taxon>
        <taxon>Geodia</taxon>
    </lineage>
</organism>
<dbReference type="PANTHER" id="PTHR41534:SF2">
    <property type="entry name" value="3-PHENYLPROPIONATE_CINNAMIC ACID DIOXYGENASE SUBUNIT BETA"/>
    <property type="match status" value="1"/>
</dbReference>
<dbReference type="AlphaFoldDB" id="A0AA35W9P7"/>
<keyword evidence="1" id="KW-0560">Oxidoreductase</keyword>
<keyword evidence="3" id="KW-1185">Reference proteome</keyword>
<proteinExistence type="predicted"/>
<dbReference type="CDD" id="cd00667">
    <property type="entry name" value="ring_hydroxylating_dioxygenases_beta"/>
    <property type="match status" value="1"/>
</dbReference>
<dbReference type="Gene3D" id="3.10.450.50">
    <property type="match status" value="1"/>
</dbReference>
<sequence>MMTTANQPTLRELVEDFLFKEAALLDEWRLDDWVNLFTEDARYVVPTTDLPDGDPKRDLVFIDDDIARLRARAVRLNSRHAHREYPWSRTRRFVSNVRVEETNDGELSVTSNVLVYRFRNGEGAPYVGSIDYVLRRDDGGLKIAYRRAVLDLEALSWHGAVSIIF</sequence>
<accession>A0AA35W9P7</accession>
<dbReference type="InterPro" id="IPR032710">
    <property type="entry name" value="NTF2-like_dom_sf"/>
</dbReference>
<name>A0AA35W9P7_GEOBA</name>